<reference evidence="9 10" key="1">
    <citation type="submission" date="2020-04" db="EMBL/GenBank/DDBJ databases">
        <authorList>
            <person name="Alioto T."/>
            <person name="Alioto T."/>
            <person name="Gomez Garrido J."/>
        </authorList>
    </citation>
    <scope>NUCLEOTIDE SEQUENCE [LARGE SCALE GENOMIC DNA]</scope>
</reference>
<keyword evidence="2" id="KW-0698">rRNA processing</keyword>
<evidence type="ECO:0000313" key="9">
    <source>
        <dbReference type="EMBL" id="CAB3366232.1"/>
    </source>
</evidence>
<feature type="domain" description="Nucleolar protein 11 C-terminal" evidence="8">
    <location>
        <begin position="399"/>
        <end position="588"/>
    </location>
</feature>
<evidence type="ECO:0000256" key="4">
    <source>
        <dbReference type="ARBA" id="ARBA00023159"/>
    </source>
</evidence>
<evidence type="ECO:0000256" key="6">
    <source>
        <dbReference type="ARBA" id="ARBA00023242"/>
    </source>
</evidence>
<dbReference type="Pfam" id="PF20998">
    <property type="entry name" value="Nol11_C"/>
    <property type="match status" value="1"/>
</dbReference>
<dbReference type="InterPro" id="IPR042859">
    <property type="entry name" value="NOL11"/>
</dbReference>
<dbReference type="InterPro" id="IPR048897">
    <property type="entry name" value="Nol11_C"/>
</dbReference>
<organism evidence="9 10">
    <name type="scientific">Cloeon dipterum</name>
    <dbReference type="NCBI Taxonomy" id="197152"/>
    <lineage>
        <taxon>Eukaryota</taxon>
        <taxon>Metazoa</taxon>
        <taxon>Ecdysozoa</taxon>
        <taxon>Arthropoda</taxon>
        <taxon>Hexapoda</taxon>
        <taxon>Insecta</taxon>
        <taxon>Pterygota</taxon>
        <taxon>Palaeoptera</taxon>
        <taxon>Ephemeroptera</taxon>
        <taxon>Pisciforma</taxon>
        <taxon>Baetidae</taxon>
        <taxon>Cloeon</taxon>
    </lineage>
</organism>
<evidence type="ECO:0000259" key="7">
    <source>
        <dbReference type="Pfam" id="PF08168"/>
    </source>
</evidence>
<name>A0A8S1C5T4_9INSE</name>
<dbReference type="PANTHER" id="PTHR15633">
    <property type="entry name" value="NUCLEOLAR PROTEIN 11"/>
    <property type="match status" value="1"/>
</dbReference>
<dbReference type="PANTHER" id="PTHR15633:SF2">
    <property type="entry name" value="NUCLEOLAR PROTEIN 11"/>
    <property type="match status" value="1"/>
</dbReference>
<dbReference type="Proteomes" id="UP000494165">
    <property type="component" value="Unassembled WGS sequence"/>
</dbReference>
<evidence type="ECO:0000256" key="5">
    <source>
        <dbReference type="ARBA" id="ARBA00023163"/>
    </source>
</evidence>
<accession>A0A8S1C5T4</accession>
<keyword evidence="3" id="KW-0805">Transcription regulation</keyword>
<sequence>MPSIYAISSVAGSAFVTGLGAFRCVLRNAVKWQSSSSRRIRRHICTELIKTLAKHININTQNQNGLIGIEKIDDEIILVTFNKSVTKFKVIDQRPICSWNLKEGFSCAAVYDEKNSVYVAVTKSNKILSWEESATSLEKIKKNTVQCPILKVCILNGNASVVFKNGAIMSVEDALTNKKLKVPDVLPGKASRVFFEKEKLKEIAVFISSDCSKCWTVDDGIPTREIDTRRKGFQLLDFSFVGNLMVTLWSDKQIFMLDFFNSEEFPGKCLGKIQSLIGCCKVSMTPMTTKSVALFGTNLTDSAGVIGVFNLNFKAIQATRKLKSRESSPLLFGPFSSNLFLFSESQIFAAPINNGGTQLSALLGTSDCVDNTVEVLEWEDTPSEVTQLSVPQNLETTFNELLSQGLPENKISDILLPALMEKKDVASITHLLQSMKKVSEAVLAKLVSYCLRGEDQDFSDGHSDIDDCSASLPPESPLMGGRKRLLHLVLSKPFSAIKLLPEVRRYISPPDAMLFIQHTAAQLCDGSDLVTDSEFIMNQMVQWISILLDAHYQYCLLTCDQQVTTVLNFVLAVIDMQIAHTKELGKLRPLIEHVVKKFECESKPFVFKKSVFPMTDPNWLNIVNK</sequence>
<gene>
    <name evidence="9" type="ORF">CLODIP_2_CD01507</name>
</gene>
<keyword evidence="4" id="KW-0010">Activator</keyword>
<protein>
    <recommendedName>
        <fullName evidence="11">Nucleolar protein 11</fullName>
    </recommendedName>
</protein>
<dbReference type="AlphaFoldDB" id="A0A8S1C5T4"/>
<dbReference type="OrthoDB" id="6502630at2759"/>
<evidence type="ECO:0000259" key="8">
    <source>
        <dbReference type="Pfam" id="PF20998"/>
    </source>
</evidence>
<evidence type="ECO:0000256" key="3">
    <source>
        <dbReference type="ARBA" id="ARBA00023015"/>
    </source>
</evidence>
<keyword evidence="10" id="KW-1185">Reference proteome</keyword>
<keyword evidence="5" id="KW-0804">Transcription</keyword>
<dbReference type="EMBL" id="CADEPI010000024">
    <property type="protein sequence ID" value="CAB3366232.1"/>
    <property type="molecule type" value="Genomic_DNA"/>
</dbReference>
<evidence type="ECO:0000313" key="10">
    <source>
        <dbReference type="Proteomes" id="UP000494165"/>
    </source>
</evidence>
<dbReference type="GO" id="GO:0005730">
    <property type="term" value="C:nucleolus"/>
    <property type="evidence" value="ECO:0007669"/>
    <property type="project" value="UniProtKB-SubCell"/>
</dbReference>
<evidence type="ECO:0000256" key="2">
    <source>
        <dbReference type="ARBA" id="ARBA00022552"/>
    </source>
</evidence>
<dbReference type="InterPro" id="IPR036322">
    <property type="entry name" value="WD40_repeat_dom_sf"/>
</dbReference>
<dbReference type="Pfam" id="PF08168">
    <property type="entry name" value="NOL11_N"/>
    <property type="match status" value="1"/>
</dbReference>
<dbReference type="GO" id="GO:0003723">
    <property type="term" value="F:RNA binding"/>
    <property type="evidence" value="ECO:0007669"/>
    <property type="project" value="TreeGrafter"/>
</dbReference>
<dbReference type="InterPro" id="IPR012584">
    <property type="entry name" value="NOL11_N"/>
</dbReference>
<keyword evidence="6" id="KW-0539">Nucleus</keyword>
<feature type="domain" description="Nucleolar protein 11 N-terminal" evidence="7">
    <location>
        <begin position="62"/>
        <end position="330"/>
    </location>
</feature>
<dbReference type="GO" id="GO:0030490">
    <property type="term" value="P:maturation of SSU-rRNA"/>
    <property type="evidence" value="ECO:0007669"/>
    <property type="project" value="InterPro"/>
</dbReference>
<evidence type="ECO:0008006" key="11">
    <source>
        <dbReference type="Google" id="ProtNLM"/>
    </source>
</evidence>
<comment type="subcellular location">
    <subcellularLocation>
        <location evidence="1">Nucleus</location>
        <location evidence="1">Nucleolus</location>
    </subcellularLocation>
</comment>
<proteinExistence type="predicted"/>
<evidence type="ECO:0000256" key="1">
    <source>
        <dbReference type="ARBA" id="ARBA00004604"/>
    </source>
</evidence>
<dbReference type="SUPFAM" id="SSF50978">
    <property type="entry name" value="WD40 repeat-like"/>
    <property type="match status" value="1"/>
</dbReference>
<comment type="caution">
    <text evidence="9">The sequence shown here is derived from an EMBL/GenBank/DDBJ whole genome shotgun (WGS) entry which is preliminary data.</text>
</comment>